<sequence>MKVTKHSLADFLLGFRQFKITSWHRPYCWGVRQVMVFYSSVIDNEPSMFGGTLILRLDKNQPSSFCVVDGQQRLLTACLFLSALRDQWIEARANDAKQALAFQQSINYLLFNKSDSFPFAAVERIKLFSRPDQKIFSAILSGCFRDKKSDDLEKIKQKNFSLTANYFLFRKLLKQRALLAGDYENILEKISRLLFVVVVCRQEKNIYSIFSSLNTTSQELSVFDLTKAETLKICPWNQRAPVEKIWHQIKLNFDRHNPNLLNSFLLDRWRGRTGSESGEYFMGLKKELLRCQKHFGSACGRNYSLLIHQQATLYLAVREKDLVCLTNKFLPKTKDKKIASQLADLVASFFCLKVNWIWPAVLALCLKYISSQSFTKRQLAAELKHLWAIGLKIRILNICPNKFKSSLLNYCADIYGRTKRAQPSFFQFVAKFIASQEEFLKQFNHQLVYGRDNELIMFLLMEISRRKNRGLVLSDPSIEHIIPLFANSRGRLKNCPARLLNTIGNLSLLDEKANVLAGNLDIKTKTARIYSASPLALDQEITALSHEFVSNPAKAILRRGRRLAWAVDKMVCS</sequence>
<protein>
    <recommendedName>
        <fullName evidence="5">DUF262 domain-containing protein</fullName>
    </recommendedName>
</protein>
<dbReference type="EMBL" id="PFBX01000007">
    <property type="protein sequence ID" value="PIT87768.1"/>
    <property type="molecule type" value="Genomic_DNA"/>
</dbReference>
<evidence type="ECO:0000313" key="4">
    <source>
        <dbReference type="Proteomes" id="UP000231183"/>
    </source>
</evidence>
<dbReference type="Pfam" id="PF07510">
    <property type="entry name" value="GmrSD_C"/>
    <property type="match status" value="1"/>
</dbReference>
<dbReference type="AlphaFoldDB" id="A0A2M6W4R0"/>
<organism evidence="3 4">
    <name type="scientific">Candidatus Magasanikbacteria bacterium CG10_big_fil_rev_8_21_14_0_10_40_10</name>
    <dbReference type="NCBI Taxonomy" id="1974648"/>
    <lineage>
        <taxon>Bacteria</taxon>
        <taxon>Candidatus Magasanikiibacteriota</taxon>
    </lineage>
</organism>
<proteinExistence type="predicted"/>
<dbReference type="InterPro" id="IPR011089">
    <property type="entry name" value="GmrSD_C"/>
</dbReference>
<dbReference type="Pfam" id="PF03235">
    <property type="entry name" value="GmrSD_N"/>
    <property type="match status" value="1"/>
</dbReference>
<dbReference type="PANTHER" id="PTHR35149">
    <property type="entry name" value="SLL5132 PROTEIN"/>
    <property type="match status" value="1"/>
</dbReference>
<evidence type="ECO:0008006" key="5">
    <source>
        <dbReference type="Google" id="ProtNLM"/>
    </source>
</evidence>
<reference evidence="4" key="1">
    <citation type="submission" date="2017-09" db="EMBL/GenBank/DDBJ databases">
        <title>Depth-based differentiation of microbial function through sediment-hosted aquifers and enrichment of novel symbionts in the deep terrestrial subsurface.</title>
        <authorList>
            <person name="Probst A.J."/>
            <person name="Ladd B."/>
            <person name="Jarett J.K."/>
            <person name="Geller-Mcgrath D.E."/>
            <person name="Sieber C.M.K."/>
            <person name="Emerson J.B."/>
            <person name="Anantharaman K."/>
            <person name="Thomas B.C."/>
            <person name="Malmstrom R."/>
            <person name="Stieglmeier M."/>
            <person name="Klingl A."/>
            <person name="Woyke T."/>
            <person name="Ryan C.M."/>
            <person name="Banfield J.F."/>
        </authorList>
    </citation>
    <scope>NUCLEOTIDE SEQUENCE [LARGE SCALE GENOMIC DNA]</scope>
</reference>
<evidence type="ECO:0000259" key="1">
    <source>
        <dbReference type="Pfam" id="PF03235"/>
    </source>
</evidence>
<evidence type="ECO:0000259" key="2">
    <source>
        <dbReference type="Pfam" id="PF07510"/>
    </source>
</evidence>
<dbReference type="PANTHER" id="PTHR35149:SF1">
    <property type="entry name" value="DUF5655 DOMAIN-CONTAINING PROTEIN"/>
    <property type="match status" value="1"/>
</dbReference>
<dbReference type="Proteomes" id="UP000231183">
    <property type="component" value="Unassembled WGS sequence"/>
</dbReference>
<feature type="domain" description="GmrSD restriction endonucleases N-terminal" evidence="1">
    <location>
        <begin position="16"/>
        <end position="229"/>
    </location>
</feature>
<feature type="domain" description="GmrSD restriction endonucleases C-terminal" evidence="2">
    <location>
        <begin position="435"/>
        <end position="542"/>
    </location>
</feature>
<name>A0A2M6W4R0_9BACT</name>
<dbReference type="InterPro" id="IPR004919">
    <property type="entry name" value="GmrSD_N"/>
</dbReference>
<comment type="caution">
    <text evidence="3">The sequence shown here is derived from an EMBL/GenBank/DDBJ whole genome shotgun (WGS) entry which is preliminary data.</text>
</comment>
<evidence type="ECO:0000313" key="3">
    <source>
        <dbReference type="EMBL" id="PIT87768.1"/>
    </source>
</evidence>
<accession>A0A2M6W4R0</accession>
<gene>
    <name evidence="3" type="ORF">COU31_01185</name>
</gene>